<organism evidence="10">
    <name type="scientific">Brugia timori</name>
    <dbReference type="NCBI Taxonomy" id="42155"/>
    <lineage>
        <taxon>Eukaryota</taxon>
        <taxon>Metazoa</taxon>
        <taxon>Ecdysozoa</taxon>
        <taxon>Nematoda</taxon>
        <taxon>Chromadorea</taxon>
        <taxon>Rhabditida</taxon>
        <taxon>Spirurina</taxon>
        <taxon>Spiruromorpha</taxon>
        <taxon>Filarioidea</taxon>
        <taxon>Onchocercidae</taxon>
        <taxon>Brugia</taxon>
    </lineage>
</organism>
<evidence type="ECO:0000313" key="8">
    <source>
        <dbReference type="EMBL" id="VDO31013.1"/>
    </source>
</evidence>
<sequence>MPNFKLVLELQKEANTLQENIESIFDVDGMREEPYHLHSVIVHEGEANVGHYWAYIASSPLCNVQDKEVSWRKFNDKSVEPATWQQIEEDSFGSRRACSAYCLVYTRKKCEGVLYGQEQKRPAQSIVQLIDSLPNDLKLEVSTDNALFDAEIIKWDTDHPTIVYEPENRTIITPCKDVDLLDMVSYKGPVDFDALFKRHYEHAARFFGLFMLERLELLTNHVGHYEKALKMSDKLYIDRLMFLIDWASIFGIPLNNSAKSIFVLRMLMNIDVTQYSNVVSACEKVVEKFVGDDPSSEVILHNTHILYELFCQMVAVMSDIVKKVDLSSIKQSGTTLSTDIQQSRLLCVSIRMMERIDMYATVKSSNLDQKMFFCLIHNALLIIYVIRISQRLIDHIGSELDDSILADNENFLNEEYKAMIIRLHRMDNDASERKILDASEQKTLSNMPAPKLNVKAGNSGYDLFRLRQAMCTNLEVKCIDDLNILVRTVVQGKSIIGNAISN</sequence>
<evidence type="ECO:0000256" key="5">
    <source>
        <dbReference type="ARBA" id="ARBA00022801"/>
    </source>
</evidence>
<dbReference type="InterPro" id="IPR001394">
    <property type="entry name" value="Peptidase_C19_UCH"/>
</dbReference>
<dbReference type="EC" id="3.4.19.12" evidence="2"/>
<dbReference type="Gene3D" id="3.90.70.10">
    <property type="entry name" value="Cysteine proteinases"/>
    <property type="match status" value="1"/>
</dbReference>
<evidence type="ECO:0000256" key="3">
    <source>
        <dbReference type="ARBA" id="ARBA00022670"/>
    </source>
</evidence>
<evidence type="ECO:0000313" key="10">
    <source>
        <dbReference type="WBParaSite" id="BTMF_0001116401-mRNA-1"/>
    </source>
</evidence>
<dbReference type="GO" id="GO:0070628">
    <property type="term" value="F:proteasome binding"/>
    <property type="evidence" value="ECO:0007669"/>
    <property type="project" value="TreeGrafter"/>
</dbReference>
<dbReference type="EMBL" id="UZAG01016816">
    <property type="protein sequence ID" value="VDO31013.1"/>
    <property type="molecule type" value="Genomic_DNA"/>
</dbReference>
<dbReference type="GO" id="GO:0004843">
    <property type="term" value="F:cysteine-type deubiquitinase activity"/>
    <property type="evidence" value="ECO:0007669"/>
    <property type="project" value="UniProtKB-EC"/>
</dbReference>
<dbReference type="Pfam" id="PF00443">
    <property type="entry name" value="UCH"/>
    <property type="match status" value="1"/>
</dbReference>
<dbReference type="PROSITE" id="PS00973">
    <property type="entry name" value="USP_2"/>
    <property type="match status" value="1"/>
</dbReference>
<dbReference type="GO" id="GO:0061136">
    <property type="term" value="P:regulation of proteasomal protein catabolic process"/>
    <property type="evidence" value="ECO:0007669"/>
    <property type="project" value="TreeGrafter"/>
</dbReference>
<dbReference type="InterPro" id="IPR028889">
    <property type="entry name" value="USP"/>
</dbReference>
<protein>
    <recommendedName>
        <fullName evidence="2">ubiquitinyl hydrolase 1</fullName>
        <ecNumber evidence="2">3.4.19.12</ecNumber>
    </recommendedName>
</protein>
<dbReference type="InterPro" id="IPR038765">
    <property type="entry name" value="Papain-like_cys_pep_sf"/>
</dbReference>
<gene>
    <name evidence="8" type="ORF">BTMF_LOCUS9198</name>
</gene>
<dbReference type="STRING" id="42155.A0A0R3QTW2"/>
<dbReference type="InterPro" id="IPR018200">
    <property type="entry name" value="USP_CS"/>
</dbReference>
<keyword evidence="9" id="KW-1185">Reference proteome</keyword>
<evidence type="ECO:0000259" key="7">
    <source>
        <dbReference type="PROSITE" id="PS50235"/>
    </source>
</evidence>
<reference evidence="8 9" key="2">
    <citation type="submission" date="2018-11" db="EMBL/GenBank/DDBJ databases">
        <authorList>
            <consortium name="Pathogen Informatics"/>
        </authorList>
    </citation>
    <scope>NUCLEOTIDE SEQUENCE [LARGE SCALE GENOMIC DNA]</scope>
</reference>
<evidence type="ECO:0000256" key="2">
    <source>
        <dbReference type="ARBA" id="ARBA00012759"/>
    </source>
</evidence>
<dbReference type="GO" id="GO:0043161">
    <property type="term" value="P:proteasome-mediated ubiquitin-dependent protein catabolic process"/>
    <property type="evidence" value="ECO:0007669"/>
    <property type="project" value="InterPro"/>
</dbReference>
<dbReference type="SUPFAM" id="SSF54001">
    <property type="entry name" value="Cysteine proteinases"/>
    <property type="match status" value="1"/>
</dbReference>
<proteinExistence type="predicted"/>
<keyword evidence="3" id="KW-0645">Protease</keyword>
<dbReference type="PANTHER" id="PTHR43982">
    <property type="entry name" value="UBIQUITIN CARBOXYL-TERMINAL HYDROLASE"/>
    <property type="match status" value="1"/>
</dbReference>
<dbReference type="InterPro" id="IPR044635">
    <property type="entry name" value="UBP14-like"/>
</dbReference>
<dbReference type="PANTHER" id="PTHR43982:SF6">
    <property type="entry name" value="UBIQUITIN CARBOXYL-TERMINAL HYDROLASE 2-RELATED"/>
    <property type="match status" value="1"/>
</dbReference>
<dbReference type="Proteomes" id="UP000280834">
    <property type="component" value="Unassembled WGS sequence"/>
</dbReference>
<comment type="catalytic activity">
    <reaction evidence="1">
        <text>Thiol-dependent hydrolysis of ester, thioester, amide, peptide and isopeptide bonds formed by the C-terminal Gly of ubiquitin (a 76-residue protein attached to proteins as an intracellular targeting signal).</text>
        <dbReference type="EC" id="3.4.19.12"/>
    </reaction>
</comment>
<dbReference type="WBParaSite" id="BTMF_0001116401-mRNA-1">
    <property type="protein sequence ID" value="BTMF_0001116401-mRNA-1"/>
    <property type="gene ID" value="BTMF_0001116401"/>
</dbReference>
<dbReference type="GO" id="GO:0016579">
    <property type="term" value="P:protein deubiquitination"/>
    <property type="evidence" value="ECO:0007669"/>
    <property type="project" value="InterPro"/>
</dbReference>
<feature type="domain" description="USP" evidence="7">
    <location>
        <begin position="1"/>
        <end position="108"/>
    </location>
</feature>
<name>A0A0R3QTW2_9BILA</name>
<reference evidence="10" key="1">
    <citation type="submission" date="2017-02" db="UniProtKB">
        <authorList>
            <consortium name="WormBaseParasite"/>
        </authorList>
    </citation>
    <scope>IDENTIFICATION</scope>
</reference>
<accession>A0A0R3QTW2</accession>
<keyword evidence="6" id="KW-0788">Thiol protease</keyword>
<evidence type="ECO:0000256" key="4">
    <source>
        <dbReference type="ARBA" id="ARBA00022786"/>
    </source>
</evidence>
<evidence type="ECO:0000313" key="9">
    <source>
        <dbReference type="Proteomes" id="UP000280834"/>
    </source>
</evidence>
<evidence type="ECO:0000256" key="6">
    <source>
        <dbReference type="ARBA" id="ARBA00022807"/>
    </source>
</evidence>
<dbReference type="AlphaFoldDB" id="A0A0R3QTW2"/>
<evidence type="ECO:0000256" key="1">
    <source>
        <dbReference type="ARBA" id="ARBA00000707"/>
    </source>
</evidence>
<keyword evidence="5" id="KW-0378">Hydrolase</keyword>
<dbReference type="PROSITE" id="PS50235">
    <property type="entry name" value="USP_3"/>
    <property type="match status" value="1"/>
</dbReference>
<keyword evidence="4" id="KW-0833">Ubl conjugation pathway</keyword>